<proteinExistence type="predicted"/>
<evidence type="ECO:0000256" key="1">
    <source>
        <dbReference type="SAM" id="MobiDB-lite"/>
    </source>
</evidence>
<keyword evidence="3" id="KW-1185">Reference proteome</keyword>
<evidence type="ECO:0000313" key="2">
    <source>
        <dbReference type="EMBL" id="GBG29655.1"/>
    </source>
</evidence>
<feature type="region of interest" description="Disordered" evidence="1">
    <location>
        <begin position="41"/>
        <end position="62"/>
    </location>
</feature>
<accession>A0A2R5GGD4</accession>
<protein>
    <submittedName>
        <fullName evidence="2">Uncharacterized protein</fullName>
    </submittedName>
</protein>
<dbReference type="Proteomes" id="UP000241890">
    <property type="component" value="Unassembled WGS sequence"/>
</dbReference>
<evidence type="ECO:0000313" key="3">
    <source>
        <dbReference type="Proteomes" id="UP000241890"/>
    </source>
</evidence>
<dbReference type="InParanoid" id="A0A2R5GGD4"/>
<name>A0A2R5GGD4_9STRA</name>
<dbReference type="EMBL" id="BEYU01000063">
    <property type="protein sequence ID" value="GBG29655.1"/>
    <property type="molecule type" value="Genomic_DNA"/>
</dbReference>
<organism evidence="2 3">
    <name type="scientific">Hondaea fermentalgiana</name>
    <dbReference type="NCBI Taxonomy" id="2315210"/>
    <lineage>
        <taxon>Eukaryota</taxon>
        <taxon>Sar</taxon>
        <taxon>Stramenopiles</taxon>
        <taxon>Bigyra</taxon>
        <taxon>Labyrinthulomycetes</taxon>
        <taxon>Thraustochytrida</taxon>
        <taxon>Thraustochytriidae</taxon>
        <taxon>Hondaea</taxon>
    </lineage>
</organism>
<comment type="caution">
    <text evidence="2">The sequence shown here is derived from an EMBL/GenBank/DDBJ whole genome shotgun (WGS) entry which is preliminary data.</text>
</comment>
<gene>
    <name evidence="2" type="ORF">FCC1311_058762</name>
</gene>
<dbReference type="AlphaFoldDB" id="A0A2R5GGD4"/>
<reference evidence="2 3" key="1">
    <citation type="submission" date="2017-12" db="EMBL/GenBank/DDBJ databases">
        <title>Sequencing, de novo assembly and annotation of complete genome of a new Thraustochytrid species, strain FCC1311.</title>
        <authorList>
            <person name="Sedici K."/>
            <person name="Godart F."/>
            <person name="Aiese Cigliano R."/>
            <person name="Sanseverino W."/>
            <person name="Barakat M."/>
            <person name="Ortet P."/>
            <person name="Marechal E."/>
            <person name="Cagnac O."/>
            <person name="Amato A."/>
        </authorList>
    </citation>
    <scope>NUCLEOTIDE SEQUENCE [LARGE SCALE GENOMIC DNA]</scope>
</reference>
<sequence>MSALLLLQVSTSWASWKLLRGPRRRAADAFGAAFAGLEDGTAGNDGGDDDALDVRGPSGTRQVRPPLLGSEGEVLAQGLFVSEEGRANAYEGMALLTRLEQEDRDDLERKQVTDLRAKRAALKLWCVIACLRMYEAAELNVLQLDEDSILSSGKPPVPSNERNIADGAELKVLQLDVEPMLKSSSPSDMYIADSAELKVLQLDVFSDSGSSMVVYSIKS</sequence>